<gene>
    <name evidence="2" type="ORF">HNQ65_005320</name>
</gene>
<evidence type="ECO:0000313" key="2">
    <source>
        <dbReference type="EMBL" id="MBB5035706.1"/>
    </source>
</evidence>
<evidence type="ECO:0000313" key="3">
    <source>
        <dbReference type="Proteomes" id="UP000590740"/>
    </source>
</evidence>
<feature type="chain" id="PRO_5030709861" evidence="1">
    <location>
        <begin position="28"/>
        <end position="166"/>
    </location>
</feature>
<dbReference type="AlphaFoldDB" id="A0A7W8DNA4"/>
<evidence type="ECO:0000256" key="1">
    <source>
        <dbReference type="SAM" id="SignalP"/>
    </source>
</evidence>
<organism evidence="2 3">
    <name type="scientific">Prosthecobacter vanneervenii</name>
    <dbReference type="NCBI Taxonomy" id="48466"/>
    <lineage>
        <taxon>Bacteria</taxon>
        <taxon>Pseudomonadati</taxon>
        <taxon>Verrucomicrobiota</taxon>
        <taxon>Verrucomicrobiia</taxon>
        <taxon>Verrucomicrobiales</taxon>
        <taxon>Verrucomicrobiaceae</taxon>
        <taxon>Prosthecobacter</taxon>
    </lineage>
</organism>
<dbReference type="EMBL" id="JACHIG010000025">
    <property type="protein sequence ID" value="MBB5035706.1"/>
    <property type="molecule type" value="Genomic_DNA"/>
</dbReference>
<proteinExistence type="predicted"/>
<keyword evidence="1" id="KW-0732">Signal</keyword>
<reference evidence="2 3" key="1">
    <citation type="submission" date="2020-08" db="EMBL/GenBank/DDBJ databases">
        <title>Genomic Encyclopedia of Type Strains, Phase IV (KMG-IV): sequencing the most valuable type-strain genomes for metagenomic binning, comparative biology and taxonomic classification.</title>
        <authorList>
            <person name="Goeker M."/>
        </authorList>
    </citation>
    <scope>NUCLEOTIDE SEQUENCE [LARGE SCALE GENOMIC DNA]</scope>
    <source>
        <strain evidence="2 3">DSM 12252</strain>
    </source>
</reference>
<protein>
    <submittedName>
        <fullName evidence="2">Uncharacterized protein</fullName>
    </submittedName>
</protein>
<dbReference type="Proteomes" id="UP000590740">
    <property type="component" value="Unassembled WGS sequence"/>
</dbReference>
<dbReference type="RefSeq" id="WP_184344768.1">
    <property type="nucleotide sequence ID" value="NZ_JACHIG010000025.1"/>
</dbReference>
<feature type="signal peptide" evidence="1">
    <location>
        <begin position="1"/>
        <end position="27"/>
    </location>
</feature>
<sequence>MNSSLRRSCIIVFILLACMSLPVAGKAQNTSPFLSWDELAAHAGLAGISAKNKDQFRCDVCFVSARNISVVKASILLTPAEWSFFNSSIPNHLLHPWDLGKLDTDMWKHMVYIGLPFEGTVNVDRLKDGDKYTILRRPDLHSIRLYMLSPNADGKSGVLFYFYNKD</sequence>
<keyword evidence="3" id="KW-1185">Reference proteome</keyword>
<dbReference type="PROSITE" id="PS51257">
    <property type="entry name" value="PROKAR_LIPOPROTEIN"/>
    <property type="match status" value="1"/>
</dbReference>
<accession>A0A7W8DNA4</accession>
<comment type="caution">
    <text evidence="2">The sequence shown here is derived from an EMBL/GenBank/DDBJ whole genome shotgun (WGS) entry which is preliminary data.</text>
</comment>
<name>A0A7W8DNA4_9BACT</name>